<dbReference type="SUPFAM" id="SSF103473">
    <property type="entry name" value="MFS general substrate transporter"/>
    <property type="match status" value="1"/>
</dbReference>
<evidence type="ECO:0000256" key="5">
    <source>
        <dbReference type="ARBA" id="ARBA00022692"/>
    </source>
</evidence>
<gene>
    <name evidence="8" type="ORF">IMCC12053_1250</name>
</gene>
<keyword evidence="7" id="KW-0472">Membrane</keyword>
<dbReference type="PATRIC" id="fig|1397108.4.peg.1282"/>
<dbReference type="PANTHER" id="PTHR23535:SF2">
    <property type="entry name" value="SUGAR EFFLUX TRANSPORTER A-RELATED"/>
    <property type="match status" value="1"/>
</dbReference>
<evidence type="ECO:0000256" key="6">
    <source>
        <dbReference type="ARBA" id="ARBA00022989"/>
    </source>
</evidence>
<dbReference type="Gene3D" id="1.20.1250.20">
    <property type="entry name" value="MFS general substrate transporter like domains"/>
    <property type="match status" value="2"/>
</dbReference>
<dbReference type="PANTHER" id="PTHR23535">
    <property type="entry name" value="SUGAR EFFLUX TRANSPORTER A-RELATED"/>
    <property type="match status" value="1"/>
</dbReference>
<keyword evidence="5" id="KW-0812">Transmembrane</keyword>
<evidence type="ECO:0000256" key="1">
    <source>
        <dbReference type="ARBA" id="ARBA00004651"/>
    </source>
</evidence>
<keyword evidence="3" id="KW-1003">Cell membrane</keyword>
<dbReference type="EMBL" id="CP012023">
    <property type="protein sequence ID" value="ALI55198.1"/>
    <property type="molecule type" value="Genomic_DNA"/>
</dbReference>
<keyword evidence="2" id="KW-0813">Transport</keyword>
<dbReference type="InterPro" id="IPR011701">
    <property type="entry name" value="MFS"/>
</dbReference>
<keyword evidence="9" id="KW-1185">Reference proteome</keyword>
<evidence type="ECO:0000313" key="9">
    <source>
        <dbReference type="Proteomes" id="UP000064920"/>
    </source>
</evidence>
<comment type="subcellular location">
    <subcellularLocation>
        <location evidence="1">Cell membrane</location>
        <topology evidence="1">Multi-pass membrane protein</topology>
    </subcellularLocation>
</comment>
<dbReference type="AlphaFoldDB" id="A0A0N9ZY72"/>
<dbReference type="GO" id="GO:0022857">
    <property type="term" value="F:transmembrane transporter activity"/>
    <property type="evidence" value="ECO:0007669"/>
    <property type="project" value="InterPro"/>
</dbReference>
<dbReference type="STRING" id="1397108.IMCC12053_1250"/>
<keyword evidence="4" id="KW-0762">Sugar transport</keyword>
<proteinExistence type="predicted"/>
<accession>A0A0N9ZY72</accession>
<evidence type="ECO:0000313" key="8">
    <source>
        <dbReference type="EMBL" id="ALI55198.1"/>
    </source>
</evidence>
<name>A0A0N9ZY72_9RHOB</name>
<evidence type="ECO:0000256" key="2">
    <source>
        <dbReference type="ARBA" id="ARBA00022448"/>
    </source>
</evidence>
<dbReference type="InterPro" id="IPR036259">
    <property type="entry name" value="MFS_trans_sf"/>
</dbReference>
<dbReference type="OrthoDB" id="1491684at2"/>
<evidence type="ECO:0000256" key="7">
    <source>
        <dbReference type="ARBA" id="ARBA00023136"/>
    </source>
</evidence>
<dbReference type="Pfam" id="PF07690">
    <property type="entry name" value="MFS_1"/>
    <property type="match status" value="1"/>
</dbReference>
<sequence>MIDAIAIIVASKRLRASALAVVCIGALAAALAPYQGLIAIKLFGFTDAQFAAIMVIGAAASVVSSLYTGIITDQWASRRTTALICAGTTVVGVGSVYLTRSPIAYLIAATVMIPIGFALMGQMFAIARLAVIERAPAQRDGVMSLIRAGFALPFVIVLPLLSLAIGQGMGLIHLYGVVTLAASGCLIVLFTLLPRDGLEGGEETKSGLSFTQSFAELAHPRVLSRLLLIATLVAANTIYMQTMGLIFEASHPAGTARTAQLAALIAGLEIPFMMLIPWYTARATKSTILLGSAFVYALFLLLFPHVAGGDAVWILAIPAAMGAAVLLTLPIAYFQDLLAARPGASSSLQSVNQVTSQLIAGGIFWIGTSFASYGLVMTIGALTAIGAGIALRVADHQTP</sequence>
<dbReference type="GO" id="GO:0005886">
    <property type="term" value="C:plasma membrane"/>
    <property type="evidence" value="ECO:0007669"/>
    <property type="project" value="UniProtKB-SubCell"/>
</dbReference>
<dbReference type="Proteomes" id="UP000064920">
    <property type="component" value="Chromosome"/>
</dbReference>
<evidence type="ECO:0000256" key="4">
    <source>
        <dbReference type="ARBA" id="ARBA00022597"/>
    </source>
</evidence>
<protein>
    <submittedName>
        <fullName evidence="8">Sugar efflux transporter B</fullName>
    </submittedName>
</protein>
<dbReference type="RefSeq" id="WP_062216720.1">
    <property type="nucleotide sequence ID" value="NZ_CP012023.1"/>
</dbReference>
<evidence type="ECO:0000256" key="3">
    <source>
        <dbReference type="ARBA" id="ARBA00022475"/>
    </source>
</evidence>
<organism evidence="8 9">
    <name type="scientific">Celeribacter marinus</name>
    <dbReference type="NCBI Taxonomy" id="1397108"/>
    <lineage>
        <taxon>Bacteria</taxon>
        <taxon>Pseudomonadati</taxon>
        <taxon>Pseudomonadota</taxon>
        <taxon>Alphaproteobacteria</taxon>
        <taxon>Rhodobacterales</taxon>
        <taxon>Roseobacteraceae</taxon>
        <taxon>Celeribacter</taxon>
    </lineage>
</organism>
<dbReference type="KEGG" id="cmar:IMCC12053_1250"/>
<keyword evidence="6" id="KW-1133">Transmembrane helix</keyword>
<reference evidence="8 9" key="1">
    <citation type="submission" date="2015-05" db="EMBL/GenBank/DDBJ databases">
        <authorList>
            <person name="Wang D.B."/>
            <person name="Wang M."/>
        </authorList>
    </citation>
    <scope>NUCLEOTIDE SEQUENCE [LARGE SCALE GENOMIC DNA]</scope>
    <source>
        <strain evidence="8 9">IMCC 12053</strain>
    </source>
</reference>